<dbReference type="OrthoDB" id="5563033at2759"/>
<dbReference type="Pfam" id="PF06726">
    <property type="entry name" value="BC10"/>
    <property type="match status" value="1"/>
</dbReference>
<dbReference type="PANTHER" id="PTHR13259">
    <property type="entry name" value="BLADDER CANCER 10 KD PROTEIN HOMOLOG"/>
    <property type="match status" value="1"/>
</dbReference>
<evidence type="ECO:0000256" key="2">
    <source>
        <dbReference type="ARBA" id="ARBA00022692"/>
    </source>
</evidence>
<keyword evidence="3 5" id="KW-1133">Transmembrane helix</keyword>
<evidence type="ECO:0000256" key="1">
    <source>
        <dbReference type="ARBA" id="ARBA00004370"/>
    </source>
</evidence>
<evidence type="ECO:0000256" key="5">
    <source>
        <dbReference type="SAM" id="Phobius"/>
    </source>
</evidence>
<feature type="transmembrane region" description="Helical" evidence="5">
    <location>
        <begin position="6"/>
        <end position="30"/>
    </location>
</feature>
<dbReference type="InterPro" id="IPR009598">
    <property type="entry name" value="BCALP"/>
</dbReference>
<dbReference type="PANTHER" id="PTHR13259:SF1">
    <property type="entry name" value="BLADDER CANCER-ASSOCIATED PROTEIN"/>
    <property type="match status" value="1"/>
</dbReference>
<evidence type="ECO:0000256" key="4">
    <source>
        <dbReference type="ARBA" id="ARBA00023136"/>
    </source>
</evidence>
<dbReference type="EMBL" id="MCFH01000009">
    <property type="protein sequence ID" value="ORX55367.1"/>
    <property type="molecule type" value="Genomic_DNA"/>
</dbReference>
<accession>A0A1Y1VG20</accession>
<dbReference type="AlphaFoldDB" id="A0A1Y1VG20"/>
<evidence type="ECO:0000313" key="6">
    <source>
        <dbReference type="EMBL" id="ORX55367.1"/>
    </source>
</evidence>
<feature type="transmembrane region" description="Helical" evidence="5">
    <location>
        <begin position="37"/>
        <end position="56"/>
    </location>
</feature>
<organism evidence="6 7">
    <name type="scientific">Piromyces finnis</name>
    <dbReference type="NCBI Taxonomy" id="1754191"/>
    <lineage>
        <taxon>Eukaryota</taxon>
        <taxon>Fungi</taxon>
        <taxon>Fungi incertae sedis</taxon>
        <taxon>Chytridiomycota</taxon>
        <taxon>Chytridiomycota incertae sedis</taxon>
        <taxon>Neocallimastigomycetes</taxon>
        <taxon>Neocallimastigales</taxon>
        <taxon>Neocallimastigaceae</taxon>
        <taxon>Piromyces</taxon>
    </lineage>
</organism>
<sequence length="94" mass="11100">MAYCMQWFIVLLLIPFPNSPSLFLMLYILALMLRHKPCLYCTLIIVALFYSSGLLYSSDLFSIQKIYGRQWIDKGIYWITNSKFKNMEYGNIPL</sequence>
<protein>
    <submittedName>
        <fullName evidence="6">Uncharacterized protein</fullName>
    </submittedName>
</protein>
<evidence type="ECO:0000256" key="3">
    <source>
        <dbReference type="ARBA" id="ARBA00022989"/>
    </source>
</evidence>
<comment type="subcellular location">
    <subcellularLocation>
        <location evidence="1">Membrane</location>
    </subcellularLocation>
</comment>
<gene>
    <name evidence="6" type="ORF">BCR36DRAFT_184951</name>
</gene>
<reference evidence="6 7" key="1">
    <citation type="submission" date="2016-08" db="EMBL/GenBank/DDBJ databases">
        <title>Genomes of anaerobic fungi encode conserved fungal cellulosomes for biomass hydrolysis.</title>
        <authorList>
            <consortium name="DOE Joint Genome Institute"/>
            <person name="Haitjema C.H."/>
            <person name="Gilmore S.P."/>
            <person name="Henske J.K."/>
            <person name="Solomon K.V."/>
            <person name="De Groot R."/>
            <person name="Kuo A."/>
            <person name="Mondo S.J."/>
            <person name="Salamov A.A."/>
            <person name="Labutti K."/>
            <person name="Zhao Z."/>
            <person name="Chiniquy J."/>
            <person name="Barry K."/>
            <person name="Brewer H.M."/>
            <person name="Purvine S.O."/>
            <person name="Wright A.T."/>
            <person name="Boxma B."/>
            <person name="Van Alen T."/>
            <person name="Hackstein J.H."/>
            <person name="Baker S.E."/>
            <person name="Grigoriev I.V."/>
            <person name="O'Malley M.A."/>
        </authorList>
    </citation>
    <scope>NUCLEOTIDE SEQUENCE [LARGE SCALE GENOMIC DNA]</scope>
    <source>
        <strain evidence="7">finn</strain>
    </source>
</reference>
<name>A0A1Y1VG20_9FUNG</name>
<evidence type="ECO:0000313" key="7">
    <source>
        <dbReference type="Proteomes" id="UP000193719"/>
    </source>
</evidence>
<dbReference type="Proteomes" id="UP000193719">
    <property type="component" value="Unassembled WGS sequence"/>
</dbReference>
<keyword evidence="2 5" id="KW-0812">Transmembrane</keyword>
<comment type="caution">
    <text evidence="6">The sequence shown here is derived from an EMBL/GenBank/DDBJ whole genome shotgun (WGS) entry which is preliminary data.</text>
</comment>
<keyword evidence="4 5" id="KW-0472">Membrane</keyword>
<proteinExistence type="predicted"/>
<dbReference type="SMART" id="SM01396">
    <property type="entry name" value="BC10"/>
    <property type="match status" value="1"/>
</dbReference>
<keyword evidence="7" id="KW-1185">Reference proteome</keyword>
<reference evidence="6 7" key="2">
    <citation type="submission" date="2016-08" db="EMBL/GenBank/DDBJ databases">
        <title>Pervasive Adenine N6-methylation of Active Genes in Fungi.</title>
        <authorList>
            <consortium name="DOE Joint Genome Institute"/>
            <person name="Mondo S.J."/>
            <person name="Dannebaum R.O."/>
            <person name="Kuo R.C."/>
            <person name="Labutti K."/>
            <person name="Haridas S."/>
            <person name="Kuo A."/>
            <person name="Salamov A."/>
            <person name="Ahrendt S.R."/>
            <person name="Lipzen A."/>
            <person name="Sullivan W."/>
            <person name="Andreopoulos W.B."/>
            <person name="Clum A."/>
            <person name="Lindquist E."/>
            <person name="Daum C."/>
            <person name="Ramamoorthy G.K."/>
            <person name="Gryganskyi A."/>
            <person name="Culley D."/>
            <person name="Magnuson J.K."/>
            <person name="James T.Y."/>
            <person name="O'Malley M.A."/>
            <person name="Stajich J.E."/>
            <person name="Spatafora J.W."/>
            <person name="Visel A."/>
            <person name="Grigoriev I.V."/>
        </authorList>
    </citation>
    <scope>NUCLEOTIDE SEQUENCE [LARGE SCALE GENOMIC DNA]</scope>
    <source>
        <strain evidence="7">finn</strain>
    </source>
</reference>
<dbReference type="GO" id="GO:0016020">
    <property type="term" value="C:membrane"/>
    <property type="evidence" value="ECO:0007669"/>
    <property type="project" value="UniProtKB-SubCell"/>
</dbReference>